<comment type="caution">
    <text evidence="6">The sequence shown here is derived from an EMBL/GenBank/DDBJ whole genome shotgun (WGS) entry which is preliminary data.</text>
</comment>
<sequence length="345" mass="38754">MVEDNGSWLCHQHSVQRSPNLSFMIPQFEPKQHDRLPAYINPCRVSSNVSLNAYGVSGLPARCPMLEIQMSHLTPNPFHNEKQFLLPTGQDEKPLLCEASYLQQKRYLIFDQSGNKTRLILSSLCFPAQNPNPAVRKSICANEFPVVGHPVKPKLQENDIVVKGKDDSYGDTDDIDALLCSDDEDIDVDEGNFNGEDDEEVSTGHSPFAVKEDCTKQELLKDDTEEVNSSEGSSKRRKALYGGYCEIPVKDHAKVIRQHGIHEAESRADFDCPEEMGPMVGSKWPRKDKIRDKLRVLRSIIPGGKGKDPFLVLDEAIDYLKWLKCQATSLPLGNPESSRCYQPLN</sequence>
<dbReference type="AlphaFoldDB" id="A0AAD3SMT9"/>
<accession>A0AAD3SMT9</accession>
<evidence type="ECO:0000313" key="7">
    <source>
        <dbReference type="Proteomes" id="UP001279734"/>
    </source>
</evidence>
<proteinExistence type="predicted"/>
<dbReference type="InterPro" id="IPR036638">
    <property type="entry name" value="HLH_DNA-bd_sf"/>
</dbReference>
<keyword evidence="2" id="KW-0805">Transcription regulation</keyword>
<feature type="domain" description="BHLH" evidence="5">
    <location>
        <begin position="274"/>
        <end position="323"/>
    </location>
</feature>
<protein>
    <recommendedName>
        <fullName evidence="5">BHLH domain-containing protein</fullName>
    </recommendedName>
</protein>
<keyword evidence="4" id="KW-0539">Nucleus</keyword>
<gene>
    <name evidence="6" type="ORF">Nepgr_015395</name>
</gene>
<name>A0AAD3SMT9_NEPGR</name>
<comment type="subcellular location">
    <subcellularLocation>
        <location evidence="1">Nucleus</location>
    </subcellularLocation>
</comment>
<dbReference type="GO" id="GO:0046983">
    <property type="term" value="F:protein dimerization activity"/>
    <property type="evidence" value="ECO:0007669"/>
    <property type="project" value="InterPro"/>
</dbReference>
<evidence type="ECO:0000259" key="5">
    <source>
        <dbReference type="PROSITE" id="PS50888"/>
    </source>
</evidence>
<evidence type="ECO:0000256" key="1">
    <source>
        <dbReference type="ARBA" id="ARBA00004123"/>
    </source>
</evidence>
<keyword evidence="3" id="KW-0804">Transcription</keyword>
<dbReference type="GO" id="GO:0005634">
    <property type="term" value="C:nucleus"/>
    <property type="evidence" value="ECO:0007669"/>
    <property type="project" value="UniProtKB-SubCell"/>
</dbReference>
<dbReference type="InterPro" id="IPR037546">
    <property type="entry name" value="SAC51-like"/>
</dbReference>
<evidence type="ECO:0000313" key="6">
    <source>
        <dbReference type="EMBL" id="GMH13554.1"/>
    </source>
</evidence>
<dbReference type="InterPro" id="IPR011598">
    <property type="entry name" value="bHLH_dom"/>
</dbReference>
<organism evidence="6 7">
    <name type="scientific">Nepenthes gracilis</name>
    <name type="common">Slender pitcher plant</name>
    <dbReference type="NCBI Taxonomy" id="150966"/>
    <lineage>
        <taxon>Eukaryota</taxon>
        <taxon>Viridiplantae</taxon>
        <taxon>Streptophyta</taxon>
        <taxon>Embryophyta</taxon>
        <taxon>Tracheophyta</taxon>
        <taxon>Spermatophyta</taxon>
        <taxon>Magnoliopsida</taxon>
        <taxon>eudicotyledons</taxon>
        <taxon>Gunneridae</taxon>
        <taxon>Pentapetalae</taxon>
        <taxon>Caryophyllales</taxon>
        <taxon>Nepenthaceae</taxon>
        <taxon>Nepenthes</taxon>
    </lineage>
</organism>
<dbReference type="PANTHER" id="PTHR36066:SF8">
    <property type="entry name" value="TRANSCRIPTION FACTOR SAC51"/>
    <property type="match status" value="1"/>
</dbReference>
<dbReference type="Pfam" id="PF23173">
    <property type="entry name" value="bHLH_SAC51"/>
    <property type="match status" value="1"/>
</dbReference>
<dbReference type="PANTHER" id="PTHR36066">
    <property type="entry name" value="TRANSCRIPTION FACTOR BHLH145"/>
    <property type="match status" value="1"/>
</dbReference>
<keyword evidence="7" id="KW-1185">Reference proteome</keyword>
<dbReference type="SUPFAM" id="SSF47459">
    <property type="entry name" value="HLH, helix-loop-helix DNA-binding domain"/>
    <property type="match status" value="1"/>
</dbReference>
<evidence type="ECO:0000256" key="3">
    <source>
        <dbReference type="ARBA" id="ARBA00023163"/>
    </source>
</evidence>
<dbReference type="PROSITE" id="PS50888">
    <property type="entry name" value="BHLH"/>
    <property type="match status" value="1"/>
</dbReference>
<dbReference type="EMBL" id="BSYO01000013">
    <property type="protein sequence ID" value="GMH13554.1"/>
    <property type="molecule type" value="Genomic_DNA"/>
</dbReference>
<dbReference type="Proteomes" id="UP001279734">
    <property type="component" value="Unassembled WGS sequence"/>
</dbReference>
<reference evidence="6" key="1">
    <citation type="submission" date="2023-05" db="EMBL/GenBank/DDBJ databases">
        <title>Nepenthes gracilis genome sequencing.</title>
        <authorList>
            <person name="Fukushima K."/>
        </authorList>
    </citation>
    <scope>NUCLEOTIDE SEQUENCE</scope>
    <source>
        <strain evidence="6">SING2019-196</strain>
    </source>
</reference>
<evidence type="ECO:0000256" key="2">
    <source>
        <dbReference type="ARBA" id="ARBA00023015"/>
    </source>
</evidence>
<evidence type="ECO:0000256" key="4">
    <source>
        <dbReference type="ARBA" id="ARBA00023242"/>
    </source>
</evidence>